<dbReference type="OrthoDB" id="4155294at2759"/>
<dbReference type="RefSeq" id="XP_056473481.1">
    <property type="nucleotide sequence ID" value="XM_056617322.1"/>
</dbReference>
<accession>A0A9W9FCV8</accession>
<dbReference type="EMBL" id="JAPQKI010000005">
    <property type="protein sequence ID" value="KAJ5097827.1"/>
    <property type="molecule type" value="Genomic_DNA"/>
</dbReference>
<feature type="region of interest" description="Disordered" evidence="1">
    <location>
        <begin position="1"/>
        <end position="39"/>
    </location>
</feature>
<keyword evidence="3" id="KW-1185">Reference proteome</keyword>
<dbReference type="Proteomes" id="UP001149074">
    <property type="component" value="Unassembled WGS sequence"/>
</dbReference>
<reference evidence="2" key="2">
    <citation type="journal article" date="2023" name="IMA Fungus">
        <title>Comparative genomic study of the Penicillium genus elucidates a diverse pangenome and 15 lateral gene transfer events.</title>
        <authorList>
            <person name="Petersen C."/>
            <person name="Sorensen T."/>
            <person name="Nielsen M.R."/>
            <person name="Sondergaard T.E."/>
            <person name="Sorensen J.L."/>
            <person name="Fitzpatrick D.A."/>
            <person name="Frisvad J.C."/>
            <person name="Nielsen K.L."/>
        </authorList>
    </citation>
    <scope>NUCLEOTIDE SEQUENCE</scope>
    <source>
        <strain evidence="2">IBT 30761</strain>
    </source>
</reference>
<feature type="region of interest" description="Disordered" evidence="1">
    <location>
        <begin position="82"/>
        <end position="103"/>
    </location>
</feature>
<sequence length="311" mass="34479">MAMASAPEIDEALIVTPHMPKPEKSPGTTKRKVTPSSELSSQSKSFILSPYGTFSSERTVLRLGDSPLFELSMRLFPSGEAVINKRTPPKTTHTHPGSPESSLPGIQIPHLVISFFYSISGRIGSSPRILSYCTASFRTQKRCGLMAISWCFGSGPCRRKPWPITIAGVQPYFTIDPNDEGPFPPIKRSSKSPLSVSAEINATNLPPAKLTMHSSCVFDFFAKSEISITEVQYWNNFFIIVLENEDTDLAEVPCAIGRCNCFYLFEKEMGRPKFNKFRACRIRNLTGDAVDNSEYDILRPGFTETRVGGDC</sequence>
<evidence type="ECO:0000313" key="3">
    <source>
        <dbReference type="Proteomes" id="UP001149074"/>
    </source>
</evidence>
<dbReference type="GeneID" id="81356301"/>
<reference evidence="2" key="1">
    <citation type="submission" date="2022-11" db="EMBL/GenBank/DDBJ databases">
        <authorList>
            <person name="Petersen C."/>
        </authorList>
    </citation>
    <scope>NUCLEOTIDE SEQUENCE</scope>
    <source>
        <strain evidence="2">IBT 30761</strain>
    </source>
</reference>
<evidence type="ECO:0000256" key="1">
    <source>
        <dbReference type="SAM" id="MobiDB-lite"/>
    </source>
</evidence>
<organism evidence="2 3">
    <name type="scientific">Penicillium argentinense</name>
    <dbReference type="NCBI Taxonomy" id="1131581"/>
    <lineage>
        <taxon>Eukaryota</taxon>
        <taxon>Fungi</taxon>
        <taxon>Dikarya</taxon>
        <taxon>Ascomycota</taxon>
        <taxon>Pezizomycotina</taxon>
        <taxon>Eurotiomycetes</taxon>
        <taxon>Eurotiomycetidae</taxon>
        <taxon>Eurotiales</taxon>
        <taxon>Aspergillaceae</taxon>
        <taxon>Penicillium</taxon>
    </lineage>
</organism>
<proteinExistence type="predicted"/>
<dbReference type="AlphaFoldDB" id="A0A9W9FCV8"/>
<protein>
    <submittedName>
        <fullName evidence="2">Uncharacterized protein</fullName>
    </submittedName>
</protein>
<gene>
    <name evidence="2" type="ORF">N7532_004828</name>
</gene>
<evidence type="ECO:0000313" key="2">
    <source>
        <dbReference type="EMBL" id="KAJ5097827.1"/>
    </source>
</evidence>
<name>A0A9W9FCV8_9EURO</name>
<comment type="caution">
    <text evidence="2">The sequence shown here is derived from an EMBL/GenBank/DDBJ whole genome shotgun (WGS) entry which is preliminary data.</text>
</comment>